<organism evidence="1 2">
    <name type="scientific">Persea americana</name>
    <name type="common">Avocado</name>
    <dbReference type="NCBI Taxonomy" id="3435"/>
    <lineage>
        <taxon>Eukaryota</taxon>
        <taxon>Viridiplantae</taxon>
        <taxon>Streptophyta</taxon>
        <taxon>Embryophyta</taxon>
        <taxon>Tracheophyta</taxon>
        <taxon>Spermatophyta</taxon>
        <taxon>Magnoliopsida</taxon>
        <taxon>Magnoliidae</taxon>
        <taxon>Laurales</taxon>
        <taxon>Lauraceae</taxon>
        <taxon>Persea</taxon>
    </lineage>
</organism>
<sequence>MLRPAKITAVFGGDGGWRRALSGGGKELGVDNPKTPLQIFSASHLSPHPSLISDEGLESCEEVTGRRWMFNWI</sequence>
<accession>A0ACC2K378</accession>
<comment type="caution">
    <text evidence="1">The sequence shown here is derived from an EMBL/GenBank/DDBJ whole genome shotgun (WGS) entry which is preliminary data.</text>
</comment>
<proteinExistence type="predicted"/>
<name>A0ACC2K378_PERAE</name>
<reference evidence="1 2" key="1">
    <citation type="journal article" date="2022" name="Hortic Res">
        <title>A haplotype resolved chromosomal level avocado genome allows analysis of novel avocado genes.</title>
        <authorList>
            <person name="Nath O."/>
            <person name="Fletcher S.J."/>
            <person name="Hayward A."/>
            <person name="Shaw L.M."/>
            <person name="Masouleh A.K."/>
            <person name="Furtado A."/>
            <person name="Henry R.J."/>
            <person name="Mitter N."/>
        </authorList>
    </citation>
    <scope>NUCLEOTIDE SEQUENCE [LARGE SCALE GENOMIC DNA]</scope>
    <source>
        <strain evidence="2">cv. Hass</strain>
    </source>
</reference>
<evidence type="ECO:0000313" key="1">
    <source>
        <dbReference type="EMBL" id="KAJ8615464.1"/>
    </source>
</evidence>
<evidence type="ECO:0000313" key="2">
    <source>
        <dbReference type="Proteomes" id="UP001234297"/>
    </source>
</evidence>
<keyword evidence="2" id="KW-1185">Reference proteome</keyword>
<dbReference type="EMBL" id="CM056820">
    <property type="protein sequence ID" value="KAJ8615464.1"/>
    <property type="molecule type" value="Genomic_DNA"/>
</dbReference>
<protein>
    <submittedName>
        <fullName evidence="1">Uncharacterized protein</fullName>
    </submittedName>
</protein>
<dbReference type="Proteomes" id="UP001234297">
    <property type="component" value="Chromosome 12"/>
</dbReference>
<gene>
    <name evidence="1" type="ORF">MRB53_034836</name>
</gene>